<feature type="region of interest" description="Disordered" evidence="2">
    <location>
        <begin position="1"/>
        <end position="105"/>
    </location>
</feature>
<dbReference type="PROSITE" id="PS50157">
    <property type="entry name" value="ZINC_FINGER_C2H2_2"/>
    <property type="match status" value="1"/>
</dbReference>
<keyword evidence="5" id="KW-1185">Reference proteome</keyword>
<feature type="region of interest" description="Disordered" evidence="2">
    <location>
        <begin position="119"/>
        <end position="140"/>
    </location>
</feature>
<feature type="compositionally biased region" description="Polar residues" evidence="2">
    <location>
        <begin position="1"/>
        <end position="27"/>
    </location>
</feature>
<dbReference type="AlphaFoldDB" id="A0A8H7AH12"/>
<accession>A0A8H7AH12</accession>
<dbReference type="GO" id="GO:0008270">
    <property type="term" value="F:zinc ion binding"/>
    <property type="evidence" value="ECO:0007669"/>
    <property type="project" value="UniProtKB-KW"/>
</dbReference>
<reference evidence="4" key="1">
    <citation type="submission" date="2020-02" db="EMBL/GenBank/DDBJ databases">
        <authorList>
            <person name="Palmer J.M."/>
        </authorList>
    </citation>
    <scope>NUCLEOTIDE SEQUENCE</scope>
    <source>
        <strain evidence="4">EPUS1.4</strain>
        <tissue evidence="4">Thallus</tissue>
    </source>
</reference>
<dbReference type="OrthoDB" id="2152896at2759"/>
<proteinExistence type="predicted"/>
<feature type="region of interest" description="Disordered" evidence="2">
    <location>
        <begin position="397"/>
        <end position="426"/>
    </location>
</feature>
<feature type="compositionally biased region" description="Low complexity" evidence="2">
    <location>
        <begin position="274"/>
        <end position="296"/>
    </location>
</feature>
<evidence type="ECO:0000313" key="5">
    <source>
        <dbReference type="Proteomes" id="UP000606974"/>
    </source>
</evidence>
<evidence type="ECO:0000256" key="2">
    <source>
        <dbReference type="SAM" id="MobiDB-lite"/>
    </source>
</evidence>
<protein>
    <recommendedName>
        <fullName evidence="3">C2H2-type domain-containing protein</fullName>
    </recommendedName>
</protein>
<feature type="compositionally biased region" description="Polar residues" evidence="2">
    <location>
        <begin position="90"/>
        <end position="102"/>
    </location>
</feature>
<feature type="region of interest" description="Disordered" evidence="2">
    <location>
        <begin position="221"/>
        <end position="325"/>
    </location>
</feature>
<gene>
    <name evidence="4" type="ORF">GJ744_008577</name>
</gene>
<dbReference type="InterPro" id="IPR013087">
    <property type="entry name" value="Znf_C2H2_type"/>
</dbReference>
<dbReference type="Proteomes" id="UP000606974">
    <property type="component" value="Unassembled WGS sequence"/>
</dbReference>
<feature type="compositionally biased region" description="Low complexity" evidence="2">
    <location>
        <begin position="52"/>
        <end position="65"/>
    </location>
</feature>
<keyword evidence="1" id="KW-0479">Metal-binding</keyword>
<feature type="domain" description="C2H2-type" evidence="3">
    <location>
        <begin position="168"/>
        <end position="190"/>
    </location>
</feature>
<keyword evidence="1" id="KW-0862">Zinc</keyword>
<sequence>MTSSKEGSTSRPTSSGSFPHKTASSSRQHAHSVSLGAMNPTHRISRRKSVNSTATSSTAHAVAAALREQGEAPVNTTPYRRSLGSRKGLESTSMGNPSSMGTYFSRPVVGTSNVYATDRKPSTASIEDDPVEDEHTVERSMNTKGRIRRASEGAYLSKGEGKRLPSELRCDTCGKGYKHSSCLTKHMWEHDPAWALTSKLLISKHQQVQLLEAASVLVNMNADGSTPPDTSQTQDSECSSASPGFSGSSEAQDELSSAETTPPPMSDAAVSVPSSKRFSSSSGGFSRSYRSIPSSSFAESVASPGLPPHRFPSVDHRPTTSGIDDGGLAAAAELLNFGTPRTRPTQMSADVPPVPPLPEQYQSANKLLANSSTPTVFNSLGVHALTQPISDERDVRMQGNASTPHGGYHGNVNMDEDEDDMFRMEE</sequence>
<organism evidence="4 5">
    <name type="scientific">Endocarpon pusillum</name>
    <dbReference type="NCBI Taxonomy" id="364733"/>
    <lineage>
        <taxon>Eukaryota</taxon>
        <taxon>Fungi</taxon>
        <taxon>Dikarya</taxon>
        <taxon>Ascomycota</taxon>
        <taxon>Pezizomycotina</taxon>
        <taxon>Eurotiomycetes</taxon>
        <taxon>Chaetothyriomycetidae</taxon>
        <taxon>Verrucariales</taxon>
        <taxon>Verrucariaceae</taxon>
        <taxon>Endocarpon</taxon>
    </lineage>
</organism>
<evidence type="ECO:0000256" key="1">
    <source>
        <dbReference type="PROSITE-ProRule" id="PRU00042"/>
    </source>
</evidence>
<dbReference type="PROSITE" id="PS00028">
    <property type="entry name" value="ZINC_FINGER_C2H2_1"/>
    <property type="match status" value="1"/>
</dbReference>
<evidence type="ECO:0000259" key="3">
    <source>
        <dbReference type="PROSITE" id="PS50157"/>
    </source>
</evidence>
<evidence type="ECO:0000313" key="4">
    <source>
        <dbReference type="EMBL" id="KAF7508868.1"/>
    </source>
</evidence>
<feature type="compositionally biased region" description="Polar residues" evidence="2">
    <location>
        <begin position="222"/>
        <end position="235"/>
    </location>
</feature>
<name>A0A8H7AH12_9EURO</name>
<keyword evidence="1" id="KW-0863">Zinc-finger</keyword>
<feature type="compositionally biased region" description="Low complexity" evidence="2">
    <location>
        <begin position="236"/>
        <end position="250"/>
    </location>
</feature>
<comment type="caution">
    <text evidence="4">The sequence shown here is derived from an EMBL/GenBank/DDBJ whole genome shotgun (WGS) entry which is preliminary data.</text>
</comment>
<dbReference type="EMBL" id="JAACFV010000048">
    <property type="protein sequence ID" value="KAF7508868.1"/>
    <property type="molecule type" value="Genomic_DNA"/>
</dbReference>